<organism evidence="2 3">
    <name type="scientific">Vallitalea longa</name>
    <dbReference type="NCBI Taxonomy" id="2936439"/>
    <lineage>
        <taxon>Bacteria</taxon>
        <taxon>Bacillati</taxon>
        <taxon>Bacillota</taxon>
        <taxon>Clostridia</taxon>
        <taxon>Lachnospirales</taxon>
        <taxon>Vallitaleaceae</taxon>
        <taxon>Vallitalea</taxon>
    </lineage>
</organism>
<proteinExistence type="predicted"/>
<dbReference type="GO" id="GO:0015833">
    <property type="term" value="P:peptide transport"/>
    <property type="evidence" value="ECO:0007669"/>
    <property type="project" value="TreeGrafter"/>
</dbReference>
<dbReference type="Gene3D" id="3.10.105.10">
    <property type="entry name" value="Dipeptide-binding Protein, Domain 3"/>
    <property type="match status" value="1"/>
</dbReference>
<dbReference type="Gene3D" id="3.40.190.10">
    <property type="entry name" value="Periplasmic binding protein-like II"/>
    <property type="match status" value="1"/>
</dbReference>
<accession>A0A9W5Y9G7</accession>
<evidence type="ECO:0000313" key="2">
    <source>
        <dbReference type="EMBL" id="GKX29737.1"/>
    </source>
</evidence>
<dbReference type="PROSITE" id="PS51257">
    <property type="entry name" value="PROKAR_LIPOPROTEIN"/>
    <property type="match status" value="1"/>
</dbReference>
<name>A0A9W5Y9G7_9FIRM</name>
<dbReference type="PANTHER" id="PTHR30290">
    <property type="entry name" value="PERIPLASMIC BINDING COMPONENT OF ABC TRANSPORTER"/>
    <property type="match status" value="1"/>
</dbReference>
<protein>
    <recommendedName>
        <fullName evidence="1">Solute-binding protein family 5 domain-containing protein</fullName>
    </recommendedName>
</protein>
<reference evidence="2" key="1">
    <citation type="submission" date="2022-06" db="EMBL/GenBank/DDBJ databases">
        <title>Vallitalea longa sp. nov., an anaerobic bacterium isolated from marine sediment.</title>
        <authorList>
            <person name="Hirano S."/>
            <person name="Terahara T."/>
            <person name="Mori K."/>
            <person name="Hamada M."/>
            <person name="Matsumoto R."/>
            <person name="Kobayashi T."/>
        </authorList>
    </citation>
    <scope>NUCLEOTIDE SEQUENCE</scope>
    <source>
        <strain evidence="2">SH18-1</strain>
    </source>
</reference>
<dbReference type="AlphaFoldDB" id="A0A9W5Y9G7"/>
<dbReference type="InterPro" id="IPR000914">
    <property type="entry name" value="SBP_5_dom"/>
</dbReference>
<dbReference type="SUPFAM" id="SSF53850">
    <property type="entry name" value="Periplasmic binding protein-like II"/>
    <property type="match status" value="1"/>
</dbReference>
<comment type="caution">
    <text evidence="2">The sequence shown here is derived from an EMBL/GenBank/DDBJ whole genome shotgun (WGS) entry which is preliminary data.</text>
</comment>
<dbReference type="Pfam" id="PF00496">
    <property type="entry name" value="SBP_bac_5"/>
    <property type="match status" value="1"/>
</dbReference>
<dbReference type="EMBL" id="BRLB01000005">
    <property type="protein sequence ID" value="GKX29737.1"/>
    <property type="molecule type" value="Genomic_DNA"/>
</dbReference>
<evidence type="ECO:0000313" key="3">
    <source>
        <dbReference type="Proteomes" id="UP001144256"/>
    </source>
</evidence>
<dbReference type="GO" id="GO:1904680">
    <property type="term" value="F:peptide transmembrane transporter activity"/>
    <property type="evidence" value="ECO:0007669"/>
    <property type="project" value="TreeGrafter"/>
</dbReference>
<evidence type="ECO:0000259" key="1">
    <source>
        <dbReference type="Pfam" id="PF00496"/>
    </source>
</evidence>
<sequence length="634" mass="71809">MKSKFKFVSLFLILVMVLGMFSGCSNKSEETDRSGVDTLDNSSQQAEVLPQTHGGTFKLDGEPLKDDEKVLTTLINADPPPAFNGNPFDVAGLNWSIQPLMFDYLCFFSPYEEQKFTTSLLENYSFEDKVLTMKLKDNLKWSDGSPLTADDILTNFYMYVGRSTVWKYAEKIEKVDDLTVKIEYVSESPLVLNITFVQPIMTPAKVYKEWADQYKEIAETGRVLNEKTNTYAYTEEANKKLGEINNSVLEFKPDPEDVICSGPYVIDGGTTSEILFKANEHFRKDLLVKKVRGLRPGEMTAFATALLEEQYTMENGGLSPDMSAQIDKKFADSMRKVFVPELAQIGYSFNVNKYPLDIPEVRKAICTAVDHKTLVSIAEPGSFLGDTKNTGLLPSLHDSYTKEGFTDTLTDYSYNPQKAEEYLTSIGWEKVNGKWANEKGEVVKITLATINSWPSFMLTGEAMATMLTEFGFDIDFKPMEFGVWNDHTKGDDKMISCMFLAGAATYAHPWESYNDYYITSVRTGWKPLEAGEDRIVTAPTSNKEYNVSEMLNELFNETNGDRINEITQELMTLTNDVCAYMSLIEKAAPLRVHDNNLSLAETSNDKMQKNYYYYGNINNMYAKMINDDEVYFVK</sequence>
<dbReference type="Proteomes" id="UP001144256">
    <property type="component" value="Unassembled WGS sequence"/>
</dbReference>
<dbReference type="InterPro" id="IPR039424">
    <property type="entry name" value="SBP_5"/>
</dbReference>
<gene>
    <name evidence="2" type="ORF">SH1V18_22170</name>
</gene>
<dbReference type="RefSeq" id="WP_281815388.1">
    <property type="nucleotide sequence ID" value="NZ_BRLB01000005.1"/>
</dbReference>
<keyword evidence="3" id="KW-1185">Reference proteome</keyword>
<feature type="domain" description="Solute-binding protein family 5" evidence="1">
    <location>
        <begin position="127"/>
        <end position="516"/>
    </location>
</feature>